<protein>
    <recommendedName>
        <fullName evidence="3">Sulfotransferase family protein</fullName>
    </recommendedName>
</protein>
<dbReference type="EMBL" id="BMZF01000002">
    <property type="protein sequence ID" value="GHA48614.1"/>
    <property type="molecule type" value="Genomic_DNA"/>
</dbReference>
<reference evidence="2" key="1">
    <citation type="journal article" date="2019" name="Int. J. Syst. Evol. Microbiol.">
        <title>The Global Catalogue of Microorganisms (GCM) 10K type strain sequencing project: providing services to taxonomists for standard genome sequencing and annotation.</title>
        <authorList>
            <consortium name="The Broad Institute Genomics Platform"/>
            <consortium name="The Broad Institute Genome Sequencing Center for Infectious Disease"/>
            <person name="Wu L."/>
            <person name="Ma J."/>
        </authorList>
    </citation>
    <scope>NUCLEOTIDE SEQUENCE [LARGE SCALE GENOMIC DNA]</scope>
    <source>
        <strain evidence="2">KCTC 32465</strain>
    </source>
</reference>
<evidence type="ECO:0000313" key="1">
    <source>
        <dbReference type="EMBL" id="GHA48614.1"/>
    </source>
</evidence>
<comment type="caution">
    <text evidence="1">The sequence shown here is derived from an EMBL/GenBank/DDBJ whole genome shotgun (WGS) entry which is preliminary data.</text>
</comment>
<name>A0ABQ3D2W9_9RHOB</name>
<evidence type="ECO:0000313" key="2">
    <source>
        <dbReference type="Proteomes" id="UP000634455"/>
    </source>
</evidence>
<organism evidence="1 2">
    <name type="scientific">Paramylibacter ulvae</name>
    <dbReference type="NCBI Taxonomy" id="1651968"/>
    <lineage>
        <taxon>Bacteria</taxon>
        <taxon>Pseudomonadati</taxon>
        <taxon>Pseudomonadota</taxon>
        <taxon>Alphaproteobacteria</taxon>
        <taxon>Rhodobacterales</taxon>
        <taxon>Paracoccaceae</taxon>
        <taxon>Paramylibacter</taxon>
    </lineage>
</organism>
<gene>
    <name evidence="1" type="ORF">GCM10008927_12150</name>
</gene>
<sequence>MNTTDQIEVSFFLGAHRVALHYLNRCMLQNAEILASENIVVPTAKAGAGAVSQMIVNTNKGQSLSEAREEFFQRLMGDVENPKRLVVMTNSIAGSIRTPIVNTQAYAPLASRSVRLHEIFEQGSLRLFFGIRNPANFVISAYSEIARLEKSMPFQKYIERMDIDRFRWSATFEKLLKTTPDINLSVWKYEELHDISRRLICEMTGFSEPGKLEFETRPINTGLSLEGGELLREYLGNSPDITDDEMNNIMREYTENYPSSEMPRHHDVMTPERIQQITYGYDDDWYYIRRMEGLNTITTPDNLAG</sequence>
<keyword evidence="2" id="KW-1185">Reference proteome</keyword>
<dbReference type="Proteomes" id="UP000634455">
    <property type="component" value="Unassembled WGS sequence"/>
</dbReference>
<evidence type="ECO:0008006" key="3">
    <source>
        <dbReference type="Google" id="ProtNLM"/>
    </source>
</evidence>
<dbReference type="RefSeq" id="WP_189639701.1">
    <property type="nucleotide sequence ID" value="NZ_BMZF01000002.1"/>
</dbReference>
<proteinExistence type="predicted"/>
<accession>A0ABQ3D2W9</accession>